<name>A0A1Q9D366_SYMMI</name>
<dbReference type="OrthoDB" id="444472at2759"/>
<comment type="caution">
    <text evidence="1">The sequence shown here is derived from an EMBL/GenBank/DDBJ whole genome shotgun (WGS) entry which is preliminary data.</text>
</comment>
<keyword evidence="2" id="KW-1185">Reference proteome</keyword>
<gene>
    <name evidence="1" type="ORF">AK812_SmicGene28886</name>
</gene>
<proteinExistence type="predicted"/>
<dbReference type="EMBL" id="LSRX01000751">
    <property type="protein sequence ID" value="OLP89620.1"/>
    <property type="molecule type" value="Genomic_DNA"/>
</dbReference>
<accession>A0A1Q9D366</accession>
<sequence length="191" mass="20821">MVARGHASVAARSKRLTAVDPKTLEHCRGEFRTGKPKGGAVQQLGILLIVQRYSFVSQGEGGEQGDPHLMPAFHALAQHDTICDLQRQLRDGEAVFAFLDDVYIVALPESRALYDALSTALWDRARIRLHESKTRIWNAAGEEPPAVADLGGDAREPVGDWSLSPECQGLTVLGSPLGHNAFVAHHLQSKR</sequence>
<dbReference type="Proteomes" id="UP000186817">
    <property type="component" value="Unassembled WGS sequence"/>
</dbReference>
<protein>
    <recommendedName>
        <fullName evidence="3">Reverse transcriptase domain-containing protein</fullName>
    </recommendedName>
</protein>
<reference evidence="1 2" key="1">
    <citation type="submission" date="2016-02" db="EMBL/GenBank/DDBJ databases">
        <title>Genome analysis of coral dinoflagellate symbionts highlights evolutionary adaptations to a symbiotic lifestyle.</title>
        <authorList>
            <person name="Aranda M."/>
            <person name="Li Y."/>
            <person name="Liew Y.J."/>
            <person name="Baumgarten S."/>
            <person name="Simakov O."/>
            <person name="Wilson M."/>
            <person name="Piel J."/>
            <person name="Ashoor H."/>
            <person name="Bougouffa S."/>
            <person name="Bajic V.B."/>
            <person name="Ryu T."/>
            <person name="Ravasi T."/>
            <person name="Bayer T."/>
            <person name="Micklem G."/>
            <person name="Kim H."/>
            <person name="Bhak J."/>
            <person name="Lajeunesse T.C."/>
            <person name="Voolstra C.R."/>
        </authorList>
    </citation>
    <scope>NUCLEOTIDE SEQUENCE [LARGE SCALE GENOMIC DNA]</scope>
    <source>
        <strain evidence="1 2">CCMP2467</strain>
    </source>
</reference>
<evidence type="ECO:0008006" key="3">
    <source>
        <dbReference type="Google" id="ProtNLM"/>
    </source>
</evidence>
<evidence type="ECO:0000313" key="1">
    <source>
        <dbReference type="EMBL" id="OLP89620.1"/>
    </source>
</evidence>
<evidence type="ECO:0000313" key="2">
    <source>
        <dbReference type="Proteomes" id="UP000186817"/>
    </source>
</evidence>
<organism evidence="1 2">
    <name type="scientific">Symbiodinium microadriaticum</name>
    <name type="common">Dinoflagellate</name>
    <name type="synonym">Zooxanthella microadriatica</name>
    <dbReference type="NCBI Taxonomy" id="2951"/>
    <lineage>
        <taxon>Eukaryota</taxon>
        <taxon>Sar</taxon>
        <taxon>Alveolata</taxon>
        <taxon>Dinophyceae</taxon>
        <taxon>Suessiales</taxon>
        <taxon>Symbiodiniaceae</taxon>
        <taxon>Symbiodinium</taxon>
    </lineage>
</organism>
<dbReference type="AlphaFoldDB" id="A0A1Q9D366"/>